<feature type="transmembrane region" description="Helical" evidence="1">
    <location>
        <begin position="64"/>
        <end position="86"/>
    </location>
</feature>
<proteinExistence type="predicted"/>
<keyword evidence="1" id="KW-0812">Transmembrane</keyword>
<keyword evidence="3" id="KW-1185">Reference proteome</keyword>
<evidence type="ECO:0000313" key="2">
    <source>
        <dbReference type="EMBL" id="CAD8042939.1"/>
    </source>
</evidence>
<accession>A0A8S1JNH2</accession>
<reference evidence="2" key="1">
    <citation type="submission" date="2021-01" db="EMBL/GenBank/DDBJ databases">
        <authorList>
            <consortium name="Genoscope - CEA"/>
            <person name="William W."/>
        </authorList>
    </citation>
    <scope>NUCLEOTIDE SEQUENCE</scope>
</reference>
<evidence type="ECO:0000313" key="3">
    <source>
        <dbReference type="Proteomes" id="UP000688137"/>
    </source>
</evidence>
<dbReference type="EMBL" id="CAJJDM010000001">
    <property type="protein sequence ID" value="CAD8042939.1"/>
    <property type="molecule type" value="Genomic_DNA"/>
</dbReference>
<organism evidence="2 3">
    <name type="scientific">Paramecium primaurelia</name>
    <dbReference type="NCBI Taxonomy" id="5886"/>
    <lineage>
        <taxon>Eukaryota</taxon>
        <taxon>Sar</taxon>
        <taxon>Alveolata</taxon>
        <taxon>Ciliophora</taxon>
        <taxon>Intramacronucleata</taxon>
        <taxon>Oligohymenophorea</taxon>
        <taxon>Peniculida</taxon>
        <taxon>Parameciidae</taxon>
        <taxon>Paramecium</taxon>
    </lineage>
</organism>
<evidence type="ECO:0000256" key="1">
    <source>
        <dbReference type="SAM" id="Phobius"/>
    </source>
</evidence>
<gene>
    <name evidence="2" type="ORF">PPRIM_AZ9-3.1.T0040158</name>
</gene>
<dbReference type="AlphaFoldDB" id="A0A8S1JNH2"/>
<evidence type="ECO:0008006" key="4">
    <source>
        <dbReference type="Google" id="ProtNLM"/>
    </source>
</evidence>
<comment type="caution">
    <text evidence="2">The sequence shown here is derived from an EMBL/GenBank/DDBJ whole genome shotgun (WGS) entry which is preliminary data.</text>
</comment>
<name>A0A8S1JNH2_PARPR</name>
<keyword evidence="1" id="KW-1133">Transmembrane helix</keyword>
<keyword evidence="1" id="KW-0472">Membrane</keyword>
<sequence>MIKLISRFCTLQKYYPTKYVAPNLWINQQYIPIFKQKELSQEEQKQKIYLRIAKLVPISLYSSYWLFFGSLDFLHISAFLGFFLIYSKQRLTYLQQEAKKPEFIYMDKNGKDYVIIYKLNASEPQSKYDNQELRETFKLNEKQGLVKFNINDFKIVNSAVQPKSEYEFYNLFVLENSEEEFSKRPHNLFELDINQKLILIKFGQNEYSGMNEYLNALINKKQIIIK</sequence>
<dbReference type="Proteomes" id="UP000688137">
    <property type="component" value="Unassembled WGS sequence"/>
</dbReference>
<protein>
    <recommendedName>
        <fullName evidence="4">Transmembrane protein</fullName>
    </recommendedName>
</protein>